<feature type="binding site" evidence="6">
    <location>
        <position position="107"/>
    </location>
    <ligand>
        <name>a divalent metal cation</name>
        <dbReference type="ChEBI" id="CHEBI:60240"/>
        <label>1</label>
    </ligand>
</feature>
<feature type="binding site" evidence="6">
    <location>
        <position position="234"/>
    </location>
    <ligand>
        <name>a divalent metal cation</name>
        <dbReference type="ChEBI" id="CHEBI:60240"/>
        <label>2</label>
        <note>catalytic</note>
    </ligand>
</feature>
<dbReference type="Gene3D" id="3.90.230.10">
    <property type="entry name" value="Creatinase/methionine aminopeptidase superfamily"/>
    <property type="match status" value="1"/>
</dbReference>
<organism evidence="9 10">
    <name type="scientific">Halobacteriovorax marinus</name>
    <dbReference type="NCBI Taxonomy" id="97084"/>
    <lineage>
        <taxon>Bacteria</taxon>
        <taxon>Pseudomonadati</taxon>
        <taxon>Bdellovibrionota</taxon>
        <taxon>Bacteriovoracia</taxon>
        <taxon>Bacteriovoracales</taxon>
        <taxon>Halobacteriovoraceae</taxon>
        <taxon>Halobacteriovorax</taxon>
    </lineage>
</organism>
<dbReference type="AlphaFoldDB" id="A0A1Y5FCG7"/>
<dbReference type="SUPFAM" id="SSF55920">
    <property type="entry name" value="Creatinase/aminopeptidase"/>
    <property type="match status" value="1"/>
</dbReference>
<feature type="binding site" evidence="6">
    <location>
        <position position="170"/>
    </location>
    <ligand>
        <name>a divalent metal cation</name>
        <dbReference type="ChEBI" id="CHEBI:60240"/>
        <label>2</label>
        <note>catalytic</note>
    </ligand>
</feature>
<evidence type="ECO:0000256" key="7">
    <source>
        <dbReference type="RuleBase" id="RU003653"/>
    </source>
</evidence>
<comment type="similarity">
    <text evidence="6">Belongs to the peptidase M24A family. Methionine aminopeptidase type 1 subfamily.</text>
</comment>
<comment type="cofactor">
    <cofactor evidence="6">
        <name>Co(2+)</name>
        <dbReference type="ChEBI" id="CHEBI:48828"/>
    </cofactor>
    <cofactor evidence="6">
        <name>Zn(2+)</name>
        <dbReference type="ChEBI" id="CHEBI:29105"/>
    </cofactor>
    <cofactor evidence="6">
        <name>Mn(2+)</name>
        <dbReference type="ChEBI" id="CHEBI:29035"/>
    </cofactor>
    <cofactor evidence="6">
        <name>Fe(2+)</name>
        <dbReference type="ChEBI" id="CHEBI:29033"/>
    </cofactor>
    <text evidence="6">Binds 2 divalent metal cations per subunit. Has a high-affinity and a low affinity metal-binding site. The true nature of the physiological cofactor is under debate. The enzyme is active with cobalt, zinc, manganese or divalent iron ions. Most likely, methionine aminopeptidases function as mononuclear Fe(2+)-metalloproteases under physiological conditions, and the catalytically relevant metal-binding site has been assigned to the histidine-containing high-affinity site.</text>
</comment>
<comment type="catalytic activity">
    <reaction evidence="6 7">
        <text>Release of N-terminal amino acids, preferentially methionine, from peptides and arylamides.</text>
        <dbReference type="EC" id="3.4.11.18"/>
    </reaction>
</comment>
<evidence type="ECO:0000256" key="4">
    <source>
        <dbReference type="ARBA" id="ARBA00022723"/>
    </source>
</evidence>
<reference evidence="10" key="1">
    <citation type="journal article" date="2017" name="Proc. Natl. Acad. Sci. U.S.A.">
        <title>Simulation of Deepwater Horizon oil plume reveals substrate specialization within a complex community of hydrocarbon-degraders.</title>
        <authorList>
            <person name="Hu P."/>
            <person name="Dubinsky E.A."/>
            <person name="Probst A.J."/>
            <person name="Wang J."/>
            <person name="Sieber C.M.K."/>
            <person name="Tom L.M."/>
            <person name="Gardinali P."/>
            <person name="Banfield J.F."/>
            <person name="Atlas R.M."/>
            <person name="Andersen G.L."/>
        </authorList>
    </citation>
    <scope>NUCLEOTIDE SEQUENCE [LARGE SCALE GENOMIC DNA]</scope>
</reference>
<feature type="domain" description="Peptidase M24" evidence="8">
    <location>
        <begin position="12"/>
        <end position="241"/>
    </location>
</feature>
<evidence type="ECO:0000256" key="2">
    <source>
        <dbReference type="ARBA" id="ARBA00022438"/>
    </source>
</evidence>
<accession>A0A1Y5FCG7</accession>
<dbReference type="InterPro" id="IPR036005">
    <property type="entry name" value="Creatinase/aminopeptidase-like"/>
</dbReference>
<dbReference type="PANTHER" id="PTHR43330">
    <property type="entry name" value="METHIONINE AMINOPEPTIDASE"/>
    <property type="match status" value="1"/>
</dbReference>
<evidence type="ECO:0000256" key="1">
    <source>
        <dbReference type="ARBA" id="ARBA00002521"/>
    </source>
</evidence>
<dbReference type="GO" id="GO:0004239">
    <property type="term" value="F:initiator methionyl aminopeptidase activity"/>
    <property type="evidence" value="ECO:0007669"/>
    <property type="project" value="UniProtKB-UniRule"/>
</dbReference>
<dbReference type="PRINTS" id="PR00599">
    <property type="entry name" value="MAPEPTIDASE"/>
</dbReference>
<sequence>MMISIKSSREIELMRETCTLATRTMEYIEPFIKPGVSTEELNKLCHDYIIENGAYPSPLNYHGFPKSICTSRNEIICHGIPSKKDILEDGDILNIDITTYLKKFHGDTNKTFFVGEVSPEVKKLVEVTYMCMREGINQVKPGGHIGDIGAVIEEIAHDHGYSVVEEYCGHGIGREFHEEPQVVHVGKRGAGPEIKPGMTFTIEPMINLGKRHCKVLKDGWTVITKDKKWSAQFEHTILVTETGHEILTLRSDEEKIFKL</sequence>
<feature type="binding site" evidence="6">
    <location>
        <position position="96"/>
    </location>
    <ligand>
        <name>a divalent metal cation</name>
        <dbReference type="ChEBI" id="CHEBI:60240"/>
        <label>1</label>
    </ligand>
</feature>
<feature type="binding site" evidence="6">
    <location>
        <position position="78"/>
    </location>
    <ligand>
        <name>substrate</name>
    </ligand>
</feature>
<evidence type="ECO:0000259" key="8">
    <source>
        <dbReference type="Pfam" id="PF00557"/>
    </source>
</evidence>
<dbReference type="GO" id="GO:0070006">
    <property type="term" value="F:metalloaminopeptidase activity"/>
    <property type="evidence" value="ECO:0007669"/>
    <property type="project" value="UniProtKB-UniRule"/>
</dbReference>
<dbReference type="PANTHER" id="PTHR43330:SF8">
    <property type="entry name" value="METHIONINE AMINOPEPTIDASE 1D, MITOCHONDRIAL"/>
    <property type="match status" value="1"/>
</dbReference>
<feature type="binding site" evidence="6">
    <location>
        <position position="107"/>
    </location>
    <ligand>
        <name>a divalent metal cation</name>
        <dbReference type="ChEBI" id="CHEBI:60240"/>
        <label>2</label>
        <note>catalytic</note>
    </ligand>
</feature>
<proteinExistence type="inferred from homology"/>
<keyword evidence="3 6" id="KW-0645">Protease</keyword>
<dbReference type="PROSITE" id="PS00680">
    <property type="entry name" value="MAP_1"/>
    <property type="match status" value="1"/>
</dbReference>
<dbReference type="EC" id="3.4.11.18" evidence="6 7"/>
<dbReference type="Proteomes" id="UP000196531">
    <property type="component" value="Unassembled WGS sequence"/>
</dbReference>
<evidence type="ECO:0000256" key="3">
    <source>
        <dbReference type="ARBA" id="ARBA00022670"/>
    </source>
</evidence>
<dbReference type="HAMAP" id="MF_01974">
    <property type="entry name" value="MetAP_1"/>
    <property type="match status" value="1"/>
</dbReference>
<comment type="caution">
    <text evidence="9">The sequence shown here is derived from an EMBL/GenBank/DDBJ whole genome shotgun (WGS) entry which is preliminary data.</text>
</comment>
<dbReference type="GO" id="GO:0006508">
    <property type="term" value="P:proteolysis"/>
    <property type="evidence" value="ECO:0007669"/>
    <property type="project" value="UniProtKB-KW"/>
</dbReference>
<gene>
    <name evidence="6" type="primary">map</name>
    <name evidence="9" type="ORF">A9Q84_02355</name>
</gene>
<dbReference type="CDD" id="cd01086">
    <property type="entry name" value="MetAP1"/>
    <property type="match status" value="1"/>
</dbReference>
<feature type="binding site" evidence="6">
    <location>
        <position position="203"/>
    </location>
    <ligand>
        <name>a divalent metal cation</name>
        <dbReference type="ChEBI" id="CHEBI:60240"/>
        <label>2</label>
        <note>catalytic</note>
    </ligand>
</feature>
<name>A0A1Y5FCG7_9BACT</name>
<keyword evidence="4 6" id="KW-0479">Metal-binding</keyword>
<evidence type="ECO:0000313" key="9">
    <source>
        <dbReference type="EMBL" id="OUR99891.1"/>
    </source>
</evidence>
<dbReference type="InterPro" id="IPR002467">
    <property type="entry name" value="Pept_M24A_MAP1"/>
</dbReference>
<keyword evidence="2 6" id="KW-0031">Aminopeptidase</keyword>
<keyword evidence="5 6" id="KW-0378">Hydrolase</keyword>
<dbReference type="NCBIfam" id="TIGR00500">
    <property type="entry name" value="met_pdase_I"/>
    <property type="match status" value="1"/>
</dbReference>
<feature type="binding site" evidence="6">
    <location>
        <position position="177"/>
    </location>
    <ligand>
        <name>substrate</name>
    </ligand>
</feature>
<dbReference type="GO" id="GO:0046872">
    <property type="term" value="F:metal ion binding"/>
    <property type="evidence" value="ECO:0007669"/>
    <property type="project" value="UniProtKB-UniRule"/>
</dbReference>
<comment type="function">
    <text evidence="1 6">Removes the N-terminal methionine from nascent proteins. The N-terminal methionine is often cleaved when the second residue in the primary sequence is small and uncharged (Met-Ala-, Cys, Gly, Pro, Ser, Thr, or Val). Requires deformylation of the N(alpha)-formylated initiator methionine before it can be hydrolyzed.</text>
</comment>
<evidence type="ECO:0000313" key="10">
    <source>
        <dbReference type="Proteomes" id="UP000196531"/>
    </source>
</evidence>
<evidence type="ECO:0000256" key="6">
    <source>
        <dbReference type="HAMAP-Rule" id="MF_01974"/>
    </source>
</evidence>
<comment type="subunit">
    <text evidence="6">Monomer.</text>
</comment>
<evidence type="ECO:0000256" key="5">
    <source>
        <dbReference type="ARBA" id="ARBA00022801"/>
    </source>
</evidence>
<dbReference type="EMBL" id="MAAO01000002">
    <property type="protein sequence ID" value="OUR99891.1"/>
    <property type="molecule type" value="Genomic_DNA"/>
</dbReference>
<dbReference type="Pfam" id="PF00557">
    <property type="entry name" value="Peptidase_M24"/>
    <property type="match status" value="1"/>
</dbReference>
<feature type="binding site" evidence="6">
    <location>
        <position position="234"/>
    </location>
    <ligand>
        <name>a divalent metal cation</name>
        <dbReference type="ChEBI" id="CHEBI:60240"/>
        <label>1</label>
    </ligand>
</feature>
<dbReference type="InterPro" id="IPR001714">
    <property type="entry name" value="Pept_M24_MAP"/>
</dbReference>
<dbReference type="InterPro" id="IPR000994">
    <property type="entry name" value="Pept_M24"/>
</dbReference>
<protein>
    <recommendedName>
        <fullName evidence="6 7">Methionine aminopeptidase</fullName>
        <shortName evidence="6">MAP</shortName>
        <shortName evidence="6">MetAP</shortName>
        <ecNumber evidence="6 7">3.4.11.18</ecNumber>
    </recommendedName>
    <alternativeName>
        <fullName evidence="6">Peptidase M</fullName>
    </alternativeName>
</protein>